<comment type="caution">
    <text evidence="12">The sequence shown here is derived from an EMBL/GenBank/DDBJ whole genome shotgun (WGS) entry which is preliminary data.</text>
</comment>
<dbReference type="GO" id="GO:0005975">
    <property type="term" value="P:carbohydrate metabolic process"/>
    <property type="evidence" value="ECO:0007669"/>
    <property type="project" value="InterPro"/>
</dbReference>
<proteinExistence type="inferred from homology"/>
<feature type="chain" id="PRO_5040357654" description="Beta-galactosidase" evidence="10">
    <location>
        <begin position="22"/>
        <end position="1015"/>
    </location>
</feature>
<dbReference type="InterPro" id="IPR019801">
    <property type="entry name" value="Glyco_hydro_35_CS"/>
</dbReference>
<keyword evidence="13" id="KW-1185">Reference proteome</keyword>
<dbReference type="PROSITE" id="PS01182">
    <property type="entry name" value="GLYCOSYL_HYDROL_F35"/>
    <property type="match status" value="1"/>
</dbReference>
<comment type="similarity">
    <text evidence="2 9">Belongs to the glycosyl hydrolase 35 family.</text>
</comment>
<dbReference type="PANTHER" id="PTHR23421">
    <property type="entry name" value="BETA-GALACTOSIDASE RELATED"/>
    <property type="match status" value="1"/>
</dbReference>
<feature type="signal peptide" evidence="10">
    <location>
        <begin position="1"/>
        <end position="21"/>
    </location>
</feature>
<dbReference type="Gene3D" id="3.20.20.80">
    <property type="entry name" value="Glycosidases"/>
    <property type="match status" value="1"/>
</dbReference>
<dbReference type="AlphaFoldDB" id="A0A9P6CM53"/>
<dbReference type="SUPFAM" id="SSF51445">
    <property type="entry name" value="(Trans)glycosidases"/>
    <property type="match status" value="1"/>
</dbReference>
<evidence type="ECO:0000259" key="11">
    <source>
        <dbReference type="SMART" id="SM01029"/>
    </source>
</evidence>
<keyword evidence="7 8" id="KW-0326">Glycosidase</keyword>
<accession>A0A9P6CM53</accession>
<dbReference type="Pfam" id="PF01301">
    <property type="entry name" value="Glyco_hydro_35"/>
    <property type="match status" value="1"/>
</dbReference>
<dbReference type="Pfam" id="PF10435">
    <property type="entry name" value="BetaGal_dom2"/>
    <property type="match status" value="1"/>
</dbReference>
<evidence type="ECO:0000256" key="3">
    <source>
        <dbReference type="ARBA" id="ARBA00012756"/>
    </source>
</evidence>
<comment type="catalytic activity">
    <reaction evidence="1 8">
        <text>Hydrolysis of terminal non-reducing beta-D-galactose residues in beta-D-galactosides.</text>
        <dbReference type="EC" id="3.2.1.23"/>
    </reaction>
</comment>
<name>A0A9P6CM53_9AGAR</name>
<dbReference type="Gene3D" id="2.60.120.260">
    <property type="entry name" value="Galactose-binding domain-like"/>
    <property type="match status" value="2"/>
</dbReference>
<sequence>MRGLSLSAVLAVSSVISGVRSQFQNLPIHNVIRAPDQFINDTGLTDLVGWDPYSFFIKEKRIFLHAGEFHGWRLPSISLWKDIMQKTKASGLNSISMYVHWHLTNPKKGVIDLEGINDLQPFFDAAKAEGLWVIARPGPYINSETTAGGIPGHVLTIPGDTPWNLYNGVLRSNATSFHDSWQDYFNAVIPIIAKNQITQGGPIIMVQVENEYYNGAGQNEYVEELRQSMLRMGIVVPTSVNDPGMFQNLVDSANIYGIDAYPVSFNCSNPTFWRDIPTAWRTYHKSVTPSIPFFFPEFQGGGIDRWGSTGGYEGCRQLTNPNFQRIYNHHLWANGVTAIAYYMFYGGTSWGQIPHSSSYTSYDWGAAVRESRALSEKYDEVKLQALFLRSFPDMRMTDWIGEDNTTVTGVSTTHLRNPVTGSSFYITRHVNTSTWDVLSFDLTVGMSGARLPVVLPGRDGLITVADLPFGKGQNIVYSTTNLLSTFNFDGEDTLVVYGTVGMTYQMAFTFDAQPKVTVTGPTKKNKAAAFTFSVASGMTSIHMRTAKQSLTVLLADYKAATKFWMPTIAAEEGGDFKEFEDMNATTPFLISGPYLVRKAVVEDSTLALTGDLEGAATTLMVFGTNRVKSVSWNGARVAGAKRNSLGAIEATLTGPSGRTVDSINQGLPNLMKAKWKYADSLPEIKETFDESGMVLADHTETTSKFPPYYGGPWVLYADDYGFHGGNLVWRGTFEHSANADAPTAVNISVSGGQFFAASAWLNEHYLGDSYTSLPTNNESWPVTPDMLREGKNYVTVLQDHMGHNLAGQLVCCTPGGRQRDVQQPKGIQGYYLEGRKEDEQFTKWMLAGNLGGEDFPDKTRKILNEGGLYAERMGWHLPGFDDSAWESRTPFKGLDRPGVGFFRTTFKLNLPADHDILLSIVFDSQPANYRAQLYVNGWQMGKRVANVGPQDSFVVQEGILNYHGENTVAVSLWSLGRSAGDLRIPSLKLVATGIYRGGVGAVAVNNPGWDSLRGV</sequence>
<dbReference type="EC" id="3.2.1.23" evidence="3 8"/>
<organism evidence="12 13">
    <name type="scientific">Collybia nuda</name>
    <dbReference type="NCBI Taxonomy" id="64659"/>
    <lineage>
        <taxon>Eukaryota</taxon>
        <taxon>Fungi</taxon>
        <taxon>Dikarya</taxon>
        <taxon>Basidiomycota</taxon>
        <taxon>Agaricomycotina</taxon>
        <taxon>Agaricomycetes</taxon>
        <taxon>Agaricomycetidae</taxon>
        <taxon>Agaricales</taxon>
        <taxon>Tricholomatineae</taxon>
        <taxon>Clitocybaceae</taxon>
        <taxon>Collybia</taxon>
    </lineage>
</organism>
<dbReference type="Gene3D" id="2.102.20.10">
    <property type="entry name" value="Beta-galactosidase, domain 2"/>
    <property type="match status" value="1"/>
</dbReference>
<dbReference type="Proteomes" id="UP000807353">
    <property type="component" value="Unassembled WGS sequence"/>
</dbReference>
<dbReference type="OrthoDB" id="1657402at2759"/>
<evidence type="ECO:0000256" key="9">
    <source>
        <dbReference type="RuleBase" id="RU003679"/>
    </source>
</evidence>
<dbReference type="InterPro" id="IPR008979">
    <property type="entry name" value="Galactose-bd-like_sf"/>
</dbReference>
<dbReference type="SUPFAM" id="SSF117100">
    <property type="entry name" value="Beta-galactosidase LacA, domain 3"/>
    <property type="match status" value="1"/>
</dbReference>
<dbReference type="SUPFAM" id="SSF49785">
    <property type="entry name" value="Galactose-binding domain-like"/>
    <property type="match status" value="2"/>
</dbReference>
<evidence type="ECO:0000256" key="10">
    <source>
        <dbReference type="SAM" id="SignalP"/>
    </source>
</evidence>
<evidence type="ECO:0000256" key="8">
    <source>
        <dbReference type="RuleBase" id="RU000675"/>
    </source>
</evidence>
<gene>
    <name evidence="12" type="ORF">BDZ94DRAFT_1160081</name>
</gene>
<evidence type="ECO:0000256" key="7">
    <source>
        <dbReference type="ARBA" id="ARBA00023295"/>
    </source>
</evidence>
<dbReference type="InterPro" id="IPR036833">
    <property type="entry name" value="BetaGal_dom3_sf"/>
</dbReference>
<feature type="domain" description="Beta-galactosidase" evidence="11">
    <location>
        <begin position="393"/>
        <end position="563"/>
    </location>
</feature>
<evidence type="ECO:0000313" key="12">
    <source>
        <dbReference type="EMBL" id="KAF9465368.1"/>
    </source>
</evidence>
<dbReference type="EMBL" id="MU150248">
    <property type="protein sequence ID" value="KAF9465368.1"/>
    <property type="molecule type" value="Genomic_DNA"/>
</dbReference>
<evidence type="ECO:0000256" key="6">
    <source>
        <dbReference type="ARBA" id="ARBA00023180"/>
    </source>
</evidence>
<dbReference type="InterPro" id="IPR025972">
    <property type="entry name" value="BetaGal_dom3"/>
</dbReference>
<dbReference type="PRINTS" id="PR00742">
    <property type="entry name" value="GLHYDRLASE35"/>
</dbReference>
<dbReference type="Gene3D" id="2.60.390.10">
    <property type="entry name" value="Beta-galactosidase, domain 3"/>
    <property type="match status" value="1"/>
</dbReference>
<dbReference type="Pfam" id="PF13363">
    <property type="entry name" value="BetaGal_dom3"/>
    <property type="match status" value="1"/>
</dbReference>
<dbReference type="InterPro" id="IPR025300">
    <property type="entry name" value="BetaGal_jelly_roll_dom"/>
</dbReference>
<dbReference type="SUPFAM" id="SSF51011">
    <property type="entry name" value="Glycosyl hydrolase domain"/>
    <property type="match status" value="1"/>
</dbReference>
<evidence type="ECO:0000256" key="1">
    <source>
        <dbReference type="ARBA" id="ARBA00001412"/>
    </source>
</evidence>
<dbReference type="InterPro" id="IPR018954">
    <property type="entry name" value="Betagal_dom2"/>
</dbReference>
<dbReference type="SMART" id="SM01029">
    <property type="entry name" value="BetaGal_dom2"/>
    <property type="match status" value="1"/>
</dbReference>
<dbReference type="GO" id="GO:0004565">
    <property type="term" value="F:beta-galactosidase activity"/>
    <property type="evidence" value="ECO:0007669"/>
    <property type="project" value="UniProtKB-EC"/>
</dbReference>
<reference evidence="12" key="1">
    <citation type="submission" date="2020-11" db="EMBL/GenBank/DDBJ databases">
        <authorList>
            <consortium name="DOE Joint Genome Institute"/>
            <person name="Ahrendt S."/>
            <person name="Riley R."/>
            <person name="Andreopoulos W."/>
            <person name="Labutti K."/>
            <person name="Pangilinan J."/>
            <person name="Ruiz-Duenas F.J."/>
            <person name="Barrasa J.M."/>
            <person name="Sanchez-Garcia M."/>
            <person name="Camarero S."/>
            <person name="Miyauchi S."/>
            <person name="Serrano A."/>
            <person name="Linde D."/>
            <person name="Babiker R."/>
            <person name="Drula E."/>
            <person name="Ayuso-Fernandez I."/>
            <person name="Pacheco R."/>
            <person name="Padilla G."/>
            <person name="Ferreira P."/>
            <person name="Barriuso J."/>
            <person name="Kellner H."/>
            <person name="Castanera R."/>
            <person name="Alfaro M."/>
            <person name="Ramirez L."/>
            <person name="Pisabarro A.G."/>
            <person name="Kuo A."/>
            <person name="Tritt A."/>
            <person name="Lipzen A."/>
            <person name="He G."/>
            <person name="Yan M."/>
            <person name="Ng V."/>
            <person name="Cullen D."/>
            <person name="Martin F."/>
            <person name="Rosso M.-N."/>
            <person name="Henrissat B."/>
            <person name="Hibbett D."/>
            <person name="Martinez A.T."/>
            <person name="Grigoriev I.V."/>
        </authorList>
    </citation>
    <scope>NUCLEOTIDE SEQUENCE</scope>
    <source>
        <strain evidence="12">CBS 247.69</strain>
    </source>
</reference>
<dbReference type="InterPro" id="IPR017853">
    <property type="entry name" value="GH"/>
</dbReference>
<dbReference type="InterPro" id="IPR037110">
    <property type="entry name" value="Betagal_dom2_sf"/>
</dbReference>
<keyword evidence="6" id="KW-0325">Glycoprotein</keyword>
<dbReference type="Pfam" id="PF13364">
    <property type="entry name" value="BetaGal_ABD2"/>
    <property type="match status" value="2"/>
</dbReference>
<evidence type="ECO:0000256" key="5">
    <source>
        <dbReference type="ARBA" id="ARBA00022801"/>
    </source>
</evidence>
<protein>
    <recommendedName>
        <fullName evidence="3 8">Beta-galactosidase</fullName>
        <ecNumber evidence="3 8">3.2.1.23</ecNumber>
    </recommendedName>
</protein>
<dbReference type="InterPro" id="IPR001944">
    <property type="entry name" value="Glycoside_Hdrlase_35"/>
</dbReference>
<keyword evidence="5 8" id="KW-0378">Hydrolase</keyword>
<evidence type="ECO:0000256" key="4">
    <source>
        <dbReference type="ARBA" id="ARBA00022729"/>
    </source>
</evidence>
<keyword evidence="4 10" id="KW-0732">Signal</keyword>
<dbReference type="InterPro" id="IPR031330">
    <property type="entry name" value="Gly_Hdrlase_35_cat"/>
</dbReference>
<evidence type="ECO:0000256" key="2">
    <source>
        <dbReference type="ARBA" id="ARBA00009809"/>
    </source>
</evidence>
<evidence type="ECO:0000313" key="13">
    <source>
        <dbReference type="Proteomes" id="UP000807353"/>
    </source>
</evidence>